<reference evidence="6 7" key="1">
    <citation type="journal article" date="2016" name="Proc. Natl. Acad. Sci. U.S.A.">
        <title>Comparative genomics of biotechnologically important yeasts.</title>
        <authorList>
            <person name="Riley R."/>
            <person name="Haridas S."/>
            <person name="Wolfe K.H."/>
            <person name="Lopes M.R."/>
            <person name="Hittinger C.T."/>
            <person name="Goeker M."/>
            <person name="Salamov A.A."/>
            <person name="Wisecaver J.H."/>
            <person name="Long T.M."/>
            <person name="Calvey C.H."/>
            <person name="Aerts A.L."/>
            <person name="Barry K.W."/>
            <person name="Choi C."/>
            <person name="Clum A."/>
            <person name="Coughlan A.Y."/>
            <person name="Deshpande S."/>
            <person name="Douglass A.P."/>
            <person name="Hanson S.J."/>
            <person name="Klenk H.-P."/>
            <person name="LaButti K.M."/>
            <person name="Lapidus A."/>
            <person name="Lindquist E.A."/>
            <person name="Lipzen A.M."/>
            <person name="Meier-Kolthoff J.P."/>
            <person name="Ohm R.A."/>
            <person name="Otillar R.P."/>
            <person name="Pangilinan J.L."/>
            <person name="Peng Y."/>
            <person name="Rokas A."/>
            <person name="Rosa C.A."/>
            <person name="Scheuner C."/>
            <person name="Sibirny A.A."/>
            <person name="Slot J.C."/>
            <person name="Stielow J.B."/>
            <person name="Sun H."/>
            <person name="Kurtzman C.P."/>
            <person name="Blackwell M."/>
            <person name="Grigoriev I.V."/>
            <person name="Jeffries T.W."/>
        </authorList>
    </citation>
    <scope>NUCLEOTIDE SEQUENCE [LARGE SCALE GENOMIC DNA]</scope>
    <source>
        <strain evidence="7">ATCC 18201 / CBS 1600 / BCRC 20928 / JCM 3617 / NBRC 0987 / NRRL Y-1542</strain>
    </source>
</reference>
<dbReference type="AlphaFoldDB" id="A0A1E4RV41"/>
<dbReference type="OrthoDB" id="10061064at2759"/>
<sequence>NKKTRSAVQSIMGQQLPTSRLLEVMDKEQLQTLLESLVELHPELTPSIHTAAPKPSVERAIRILSSKIDTILQALPYKVDQSCEYSYLRVKPLIEDFLSALSDYTLGFLPPVESQPAVSLEFLHQATSLLHKLPEFEKLSNNYFKNLAYEQLSHTWCMCLREFIQHSKSGLLMLVNNNWEATLKRHNELSRGKLSNVLELFREEVSWLESEHGEIAPTKIGNLQNFSI</sequence>
<dbReference type="GO" id="GO:0031144">
    <property type="term" value="P:proteasome localization"/>
    <property type="evidence" value="ECO:0007669"/>
    <property type="project" value="UniProtKB-UniRule"/>
</dbReference>
<keyword evidence="5" id="KW-0813">Transport</keyword>
<evidence type="ECO:0000256" key="1">
    <source>
        <dbReference type="ARBA" id="ARBA00006199"/>
    </source>
</evidence>
<dbReference type="OMA" id="TITQYAN"/>
<name>A0A1E4RV41_CYBJN</name>
<dbReference type="InterPro" id="IPR038422">
    <property type="entry name" value="Cut8/Sts1_sf"/>
</dbReference>
<keyword evidence="7" id="KW-1185">Reference proteome</keyword>
<dbReference type="GO" id="GO:0031965">
    <property type="term" value="C:nuclear membrane"/>
    <property type="evidence" value="ECO:0007669"/>
    <property type="project" value="TreeGrafter"/>
</dbReference>
<dbReference type="Pfam" id="PF08559">
    <property type="entry name" value="Cut8"/>
    <property type="match status" value="1"/>
</dbReference>
<evidence type="ECO:0000256" key="4">
    <source>
        <dbReference type="ARBA" id="ARBA00023242"/>
    </source>
</evidence>
<organism evidence="6 7">
    <name type="scientific">Cyberlindnera jadinii (strain ATCC 18201 / CBS 1600 / BCRC 20928 / JCM 3617 / NBRC 0987 / NRRL Y-1542)</name>
    <name type="common">Torula yeast</name>
    <name type="synonym">Candida utilis</name>
    <dbReference type="NCBI Taxonomy" id="983966"/>
    <lineage>
        <taxon>Eukaryota</taxon>
        <taxon>Fungi</taxon>
        <taxon>Dikarya</taxon>
        <taxon>Ascomycota</taxon>
        <taxon>Saccharomycotina</taxon>
        <taxon>Saccharomycetes</taxon>
        <taxon>Phaffomycetales</taxon>
        <taxon>Phaffomycetaceae</taxon>
        <taxon>Cyberlindnera</taxon>
    </lineage>
</organism>
<comment type="subcellular location">
    <subcellularLocation>
        <location evidence="5">Cytoplasm</location>
    </subcellularLocation>
    <subcellularLocation>
        <location evidence="5">Nucleus</location>
    </subcellularLocation>
</comment>
<evidence type="ECO:0000256" key="3">
    <source>
        <dbReference type="ARBA" id="ARBA00022927"/>
    </source>
</evidence>
<evidence type="ECO:0000313" key="7">
    <source>
        <dbReference type="Proteomes" id="UP000094389"/>
    </source>
</evidence>
<dbReference type="STRING" id="983966.A0A1E4RV41"/>
<dbReference type="Proteomes" id="UP000094389">
    <property type="component" value="Unassembled WGS sequence"/>
</dbReference>
<comment type="function">
    <text evidence="5">Involved in ubiquitin-mediated protein degradation. Regulatory factor in the ubiquitin/proteasome pathway that controls the turnover of proteasome substrates. Targets proteasomes to the nucleus and facilitates the degradation of nuclear proteins.</text>
</comment>
<dbReference type="RefSeq" id="XP_020068147.1">
    <property type="nucleotide sequence ID" value="XM_020212102.1"/>
</dbReference>
<dbReference type="PANTHER" id="PTHR28032:SF1">
    <property type="entry name" value="FI02826P"/>
    <property type="match status" value="1"/>
</dbReference>
<protein>
    <recommendedName>
        <fullName evidence="2 5">Tethering factor for nuclear proteasome STS1</fullName>
    </recommendedName>
</protein>
<feature type="non-terminal residue" evidence="6">
    <location>
        <position position="1"/>
    </location>
</feature>
<comment type="subunit">
    <text evidence="5">Binds the proteasome.</text>
</comment>
<proteinExistence type="inferred from homology"/>
<evidence type="ECO:0000313" key="6">
    <source>
        <dbReference type="EMBL" id="ODV71108.1"/>
    </source>
</evidence>
<dbReference type="GO" id="GO:0015031">
    <property type="term" value="P:protein transport"/>
    <property type="evidence" value="ECO:0007669"/>
    <property type="project" value="UniProtKB-UniRule"/>
</dbReference>
<evidence type="ECO:0000256" key="2">
    <source>
        <dbReference type="ARBA" id="ARBA00016204"/>
    </source>
</evidence>
<evidence type="ECO:0000256" key="5">
    <source>
        <dbReference type="RuleBase" id="RU368013"/>
    </source>
</evidence>
<feature type="non-terminal residue" evidence="6">
    <location>
        <position position="228"/>
    </location>
</feature>
<dbReference type="EMBL" id="KV453944">
    <property type="protein sequence ID" value="ODV71108.1"/>
    <property type="molecule type" value="Genomic_DNA"/>
</dbReference>
<dbReference type="InterPro" id="IPR013868">
    <property type="entry name" value="Cut8/Sts1_fam"/>
</dbReference>
<dbReference type="PANTHER" id="PTHR28032">
    <property type="entry name" value="FI02826P"/>
    <property type="match status" value="1"/>
</dbReference>
<keyword evidence="5" id="KW-0963">Cytoplasm</keyword>
<gene>
    <name evidence="6" type="ORF">CYBJADRAFT_111610</name>
</gene>
<dbReference type="GeneID" id="30986498"/>
<dbReference type="GO" id="GO:0070628">
    <property type="term" value="F:proteasome binding"/>
    <property type="evidence" value="ECO:0007669"/>
    <property type="project" value="TreeGrafter"/>
</dbReference>
<dbReference type="GO" id="GO:0071630">
    <property type="term" value="P:nuclear protein quality control by the ubiquitin-proteasome system"/>
    <property type="evidence" value="ECO:0007669"/>
    <property type="project" value="UniProtKB-UniRule"/>
</dbReference>
<dbReference type="GO" id="GO:0005737">
    <property type="term" value="C:cytoplasm"/>
    <property type="evidence" value="ECO:0007669"/>
    <property type="project" value="UniProtKB-SubCell"/>
</dbReference>
<keyword evidence="4 5" id="KW-0539">Nucleus</keyword>
<keyword evidence="3 5" id="KW-0653">Protein transport</keyword>
<comment type="similarity">
    <text evidence="1 5">Belongs to the cut8/STS1 family.</text>
</comment>
<accession>A0A1E4RV41</accession>
<dbReference type="Gene3D" id="1.20.58.1590">
    <property type="entry name" value="Tethering factor for nuclear proteasome Cut8/Sts1"/>
    <property type="match status" value="1"/>
</dbReference>